<protein>
    <submittedName>
        <fullName evidence="3">Rhodanese-like domain-containing protein</fullName>
    </submittedName>
</protein>
<dbReference type="EMBL" id="JARPYT010000001">
    <property type="protein sequence ID" value="MDT2636062.1"/>
    <property type="molecule type" value="Genomic_DNA"/>
</dbReference>
<organism evidence="3 4">
    <name type="scientific">Enterococcus dongliensis</name>
    <dbReference type="NCBI Taxonomy" id="2559925"/>
    <lineage>
        <taxon>Bacteria</taxon>
        <taxon>Bacillati</taxon>
        <taxon>Bacillota</taxon>
        <taxon>Bacilli</taxon>
        <taxon>Lactobacillales</taxon>
        <taxon>Enterococcaceae</taxon>
        <taxon>Enterococcus</taxon>
    </lineage>
</organism>
<dbReference type="PROSITE" id="PS50206">
    <property type="entry name" value="RHODANESE_3"/>
    <property type="match status" value="1"/>
</dbReference>
<comment type="caution">
    <text evidence="3">The sequence shown here is derived from an EMBL/GenBank/DDBJ whole genome shotgun (WGS) entry which is preliminary data.</text>
</comment>
<dbReference type="Pfam" id="PF00581">
    <property type="entry name" value="Rhodanese"/>
    <property type="match status" value="1"/>
</dbReference>
<proteinExistence type="predicted"/>
<sequence>MTYSVTINEFMLLAANESIEILDLRDPEFIDSFELLKGPAVTQISLTQLPNCLDQLDKSKTYYLFTQFGGRSKTMAQFLRKEGFQVVNVIGGAAAYQHYLAS</sequence>
<feature type="domain" description="Rhodanese" evidence="1">
    <location>
        <begin position="29"/>
        <end position="101"/>
    </location>
</feature>
<dbReference type="Proteomes" id="UP001245561">
    <property type="component" value="Unassembled WGS sequence"/>
</dbReference>
<dbReference type="SUPFAM" id="SSF52821">
    <property type="entry name" value="Rhodanese/Cell cycle control phosphatase"/>
    <property type="match status" value="1"/>
</dbReference>
<dbReference type="RefSeq" id="WP_137603024.1">
    <property type="nucleotide sequence ID" value="NZ_JARPYR010000001.1"/>
</dbReference>
<gene>
    <name evidence="3" type="ORF">P7D36_00855</name>
    <name evidence="2" type="ORF">P7D39_00855</name>
</gene>
<dbReference type="InterPro" id="IPR036873">
    <property type="entry name" value="Rhodanese-like_dom_sf"/>
</dbReference>
<name>A0AAP5NIF3_9ENTE</name>
<dbReference type="Gene3D" id="3.40.250.10">
    <property type="entry name" value="Rhodanese-like domain"/>
    <property type="match status" value="1"/>
</dbReference>
<evidence type="ECO:0000313" key="5">
    <source>
        <dbReference type="Proteomes" id="UP001256547"/>
    </source>
</evidence>
<reference evidence="3 5" key="1">
    <citation type="submission" date="2023-03" db="EMBL/GenBank/DDBJ databases">
        <authorList>
            <person name="Shen W."/>
            <person name="Cai J."/>
        </authorList>
    </citation>
    <scope>NUCLEOTIDE SEQUENCE</scope>
    <source>
        <strain evidence="3">P55-2</strain>
        <strain evidence="2 5">P72-2</strain>
    </source>
</reference>
<accession>A0AAP5NIF3</accession>
<evidence type="ECO:0000313" key="4">
    <source>
        <dbReference type="Proteomes" id="UP001245561"/>
    </source>
</evidence>
<dbReference type="InterPro" id="IPR001763">
    <property type="entry name" value="Rhodanese-like_dom"/>
</dbReference>
<evidence type="ECO:0000259" key="1">
    <source>
        <dbReference type="PROSITE" id="PS50206"/>
    </source>
</evidence>
<dbReference type="AlphaFoldDB" id="A0AAP5NIF3"/>
<evidence type="ECO:0000313" key="3">
    <source>
        <dbReference type="EMBL" id="MDT2636062.1"/>
    </source>
</evidence>
<evidence type="ECO:0000313" key="2">
    <source>
        <dbReference type="EMBL" id="MDT2595583.1"/>
    </source>
</evidence>
<keyword evidence="5" id="KW-1185">Reference proteome</keyword>
<dbReference type="EMBL" id="JARPYR010000001">
    <property type="protein sequence ID" value="MDT2595583.1"/>
    <property type="molecule type" value="Genomic_DNA"/>
</dbReference>
<dbReference type="Proteomes" id="UP001256547">
    <property type="component" value="Unassembled WGS sequence"/>
</dbReference>